<accession>A0AAV7EAL1</accession>
<feature type="compositionally biased region" description="Basic and acidic residues" evidence="1">
    <location>
        <begin position="152"/>
        <end position="165"/>
    </location>
</feature>
<organism evidence="2 3">
    <name type="scientific">Aristolochia fimbriata</name>
    <name type="common">White veined hardy Dutchman's pipe vine</name>
    <dbReference type="NCBI Taxonomy" id="158543"/>
    <lineage>
        <taxon>Eukaryota</taxon>
        <taxon>Viridiplantae</taxon>
        <taxon>Streptophyta</taxon>
        <taxon>Embryophyta</taxon>
        <taxon>Tracheophyta</taxon>
        <taxon>Spermatophyta</taxon>
        <taxon>Magnoliopsida</taxon>
        <taxon>Magnoliidae</taxon>
        <taxon>Piperales</taxon>
        <taxon>Aristolochiaceae</taxon>
        <taxon>Aristolochia</taxon>
    </lineage>
</organism>
<dbReference type="EMBL" id="JAINDJ010000006">
    <property type="protein sequence ID" value="KAG9444826.1"/>
    <property type="molecule type" value="Genomic_DNA"/>
</dbReference>
<evidence type="ECO:0008006" key="4">
    <source>
        <dbReference type="Google" id="ProtNLM"/>
    </source>
</evidence>
<sequence>MEDQHEEEGADKMMEHYVTSNPNAQRSTIVRPEVPNKFEIKPQILSMMQNNYQCGGLSNADPNEHIERFLELCDTFKFEDVTNEAVWLRLFPFILRDSAKSWLSTLPLDSIRTWDELQKKFLGRNQGTLPNNSETNPKEQFKAITLRSGKVLEEQKQPQVEEDKNNQQQDQEREEQDGRKEMLQHAKFLKEVLSGKRRIEELGTMMLTESCSAILKNQLPTKLKDPGSFTIPCEFENFKFNKVLCDLGAKNVQQEIRMKDSLEKCLAQSCTKEDDDPLMQQEVEQLEAEENKEEEKGAEIKAHLYLNSNPCLVL</sequence>
<dbReference type="PANTHER" id="PTHR33067:SF9">
    <property type="entry name" value="RNA-DIRECTED DNA POLYMERASE"/>
    <property type="match status" value="1"/>
</dbReference>
<keyword evidence="3" id="KW-1185">Reference proteome</keyword>
<feature type="region of interest" description="Disordered" evidence="1">
    <location>
        <begin position="152"/>
        <end position="180"/>
    </location>
</feature>
<dbReference type="AlphaFoldDB" id="A0AAV7EAL1"/>
<dbReference type="PANTHER" id="PTHR33067">
    <property type="entry name" value="RNA-DIRECTED DNA POLYMERASE-RELATED"/>
    <property type="match status" value="1"/>
</dbReference>
<comment type="caution">
    <text evidence="2">The sequence shown here is derived from an EMBL/GenBank/DDBJ whole genome shotgun (WGS) entry which is preliminary data.</text>
</comment>
<evidence type="ECO:0000256" key="1">
    <source>
        <dbReference type="SAM" id="MobiDB-lite"/>
    </source>
</evidence>
<gene>
    <name evidence="2" type="ORF">H6P81_016166</name>
</gene>
<evidence type="ECO:0000313" key="3">
    <source>
        <dbReference type="Proteomes" id="UP000825729"/>
    </source>
</evidence>
<name>A0AAV7EAL1_ARIFI</name>
<protein>
    <recommendedName>
        <fullName evidence="4">Retrotransposon gag protein</fullName>
    </recommendedName>
</protein>
<proteinExistence type="predicted"/>
<dbReference type="Proteomes" id="UP000825729">
    <property type="component" value="Unassembled WGS sequence"/>
</dbReference>
<evidence type="ECO:0000313" key="2">
    <source>
        <dbReference type="EMBL" id="KAG9444826.1"/>
    </source>
</evidence>
<reference evidence="2 3" key="1">
    <citation type="submission" date="2021-07" db="EMBL/GenBank/DDBJ databases">
        <title>The Aristolochia fimbriata genome: insights into angiosperm evolution, floral development and chemical biosynthesis.</title>
        <authorList>
            <person name="Jiao Y."/>
        </authorList>
    </citation>
    <scope>NUCLEOTIDE SEQUENCE [LARGE SCALE GENOMIC DNA]</scope>
    <source>
        <strain evidence="2">IBCAS-2021</strain>
        <tissue evidence="2">Leaf</tissue>
    </source>
</reference>